<dbReference type="InterPro" id="IPR001322">
    <property type="entry name" value="Lamin_tail_dom"/>
</dbReference>
<dbReference type="Pfam" id="PF18942">
    <property type="entry name" value="DUF5689"/>
    <property type="match status" value="1"/>
</dbReference>
<evidence type="ECO:0000313" key="5">
    <source>
        <dbReference type="Proteomes" id="UP000682802"/>
    </source>
</evidence>
<dbReference type="Proteomes" id="UP000682802">
    <property type="component" value="Plasmid p1"/>
</dbReference>
<evidence type="ECO:0000259" key="3">
    <source>
        <dbReference type="PROSITE" id="PS51841"/>
    </source>
</evidence>
<keyword evidence="5" id="KW-1185">Reference proteome</keyword>
<dbReference type="InterPro" id="IPR045939">
    <property type="entry name" value="YhcR_N"/>
</dbReference>
<feature type="compositionally biased region" description="Basic and acidic residues" evidence="1">
    <location>
        <begin position="1012"/>
        <end position="1022"/>
    </location>
</feature>
<gene>
    <name evidence="4" type="ORF">KM029_25070</name>
</gene>
<dbReference type="PROSITE" id="PS51257">
    <property type="entry name" value="PROKAR_LIPOPROTEIN"/>
    <property type="match status" value="1"/>
</dbReference>
<dbReference type="PROSITE" id="PS51841">
    <property type="entry name" value="LTD"/>
    <property type="match status" value="1"/>
</dbReference>
<feature type="domain" description="LTD" evidence="3">
    <location>
        <begin position="875"/>
        <end position="1004"/>
    </location>
</feature>
<reference evidence="4 5" key="1">
    <citation type="submission" date="2021-05" db="EMBL/GenBank/DDBJ databases">
        <title>Comparative genomic studies on the polysaccharide-degrading batcterial strains of the Flammeovirga genus.</title>
        <authorList>
            <person name="Zewei F."/>
            <person name="Zheng Z."/>
            <person name="Yu L."/>
            <person name="Ruyue G."/>
            <person name="Yanhong M."/>
            <person name="Yuanyuan C."/>
            <person name="Jingyan G."/>
            <person name="Wenjun H."/>
        </authorList>
    </citation>
    <scope>NUCLEOTIDE SEQUENCE [LARGE SCALE GENOMIC DNA]</scope>
    <source>
        <strain evidence="4 5">YS10</strain>
        <plasmid evidence="4 5">p1</plasmid>
    </source>
</reference>
<feature type="signal peptide" evidence="2">
    <location>
        <begin position="1"/>
        <end position="28"/>
    </location>
</feature>
<dbReference type="InterPro" id="IPR036415">
    <property type="entry name" value="Lamin_tail_dom_sf"/>
</dbReference>
<dbReference type="SUPFAM" id="SSF74853">
    <property type="entry name" value="Lamin A/C globular tail domain"/>
    <property type="match status" value="1"/>
</dbReference>
<name>A0ABX8H4N7_9BACT</name>
<evidence type="ECO:0000256" key="1">
    <source>
        <dbReference type="SAM" id="MobiDB-lite"/>
    </source>
</evidence>
<proteinExistence type="predicted"/>
<sequence length="1041" mass="110899">MKNKQLFVFLKLLIATSFLGFIISSCNKDEPEGPGNPGTDPENPIEMETTHTIMQLQEMYDGSDLFDITEDVVIGGVLSSSDSTGNVYKSLFIQDDSGYGIQLKVNKTDLYADYSIGQTIYVKCNGLMMGQYGGLIQLGGEYEGKIGNIEEDVIEDHIFGGAKGAAPTAVTLDLDNKPSAIEALYSTWVSIPNVQFVDVDSTFTNGTFTTNRNVTTAEGNTVTVRTSNYATFANEVLPSKSGVIEGVLTAYNGTLQLTINEVADINFTGDRFEITAGEGEGTLANPFDLEAAAARLGQTGVWVKGYIIGSVNGVSLEDDFVAGASGESSASNFVIATSATETDPTKGMPVQLTTGFVRDGLNLKENPTLIGKAVWVKGDIQNYFNIPGVKNVVSYSLDGTTEPDAPEGLIGQGEDIMGDQLTNTTLNFSTWNEVKSLAMWEAKDMSAAVNAYGKGATISWMVSKTAIDFSSVADARLIVTEELKFFTGFSDIQVLASSDYSGSGDPTTATWTALEVDGTRAETGVIETQFKGTGTVYIAFKYTATDEASMSWTIETVKFDQKEVEVPAEGDGTLTNAYNVPAIRANQGDKDNKDYKWVKGKIVGYIKSNKFVPGATDAELTNLAIAIDSDETSASKIITVQLPSGYIRDALNLGENPAMLNKDVWLNGSLETYYGFAGVKYLQSYSLDGVTEEGDATPPPTGIVGQGEPIAGTALTGTSINFTTYNVVESAEIWKASAGKASINGYNNGANTSWLITASTVDFSGFTAASLIVKENINYGKGLDKVMVKYSSDYTGTGDPAAANWTAMPVYGDRADGGATTTQFDGSSLGAVYVAFIYTNNDNTDASSWSIESVVAGEKEEDTTPPVDPNPEGINLGDNAVSGFSDLIISEYVEGSSYNKFIEIFNGTGSEIDLSDYSLSKDSNGSDVFTKVALEGTLPNGATLLLSNSQADLTLLPNGVTSRNSSAVNFNGDDQVALFKGDVEIDRIGIAGDISFGIDVTFRRAVSIRAPKPGENDPRDNGEWDSYPKNTTEDLGSHTIN</sequence>
<dbReference type="RefSeq" id="WP_144077150.1">
    <property type="nucleotide sequence ID" value="NZ_CP076130.1"/>
</dbReference>
<protein>
    <submittedName>
        <fullName evidence="4">Lamin tail domain-containing protein</fullName>
    </submittedName>
</protein>
<dbReference type="Pfam" id="PF00932">
    <property type="entry name" value="LTD"/>
    <property type="match status" value="1"/>
</dbReference>
<feature type="region of interest" description="Disordered" evidence="1">
    <location>
        <begin position="1010"/>
        <end position="1041"/>
    </location>
</feature>
<organism evidence="4 5">
    <name type="scientific">Flammeovirga kamogawensis</name>
    <dbReference type="NCBI Taxonomy" id="373891"/>
    <lineage>
        <taxon>Bacteria</taxon>
        <taxon>Pseudomonadati</taxon>
        <taxon>Bacteroidota</taxon>
        <taxon>Cytophagia</taxon>
        <taxon>Cytophagales</taxon>
        <taxon>Flammeovirgaceae</taxon>
        <taxon>Flammeovirga</taxon>
    </lineage>
</organism>
<feature type="chain" id="PRO_5047427796" evidence="2">
    <location>
        <begin position="29"/>
        <end position="1041"/>
    </location>
</feature>
<geneLocation type="plasmid" evidence="4 5">
    <name>p1</name>
</geneLocation>
<dbReference type="Pfam" id="PF19886">
    <property type="entry name" value="DUF6359"/>
    <property type="match status" value="2"/>
</dbReference>
<accession>A0ABX8H4N7</accession>
<feature type="compositionally biased region" description="Basic and acidic residues" evidence="1">
    <location>
        <begin position="1031"/>
        <end position="1041"/>
    </location>
</feature>
<dbReference type="EMBL" id="CP076130">
    <property type="protein sequence ID" value="QWG10658.1"/>
    <property type="molecule type" value="Genomic_DNA"/>
</dbReference>
<keyword evidence="2" id="KW-0732">Signal</keyword>
<evidence type="ECO:0000256" key="2">
    <source>
        <dbReference type="SAM" id="SignalP"/>
    </source>
</evidence>
<keyword evidence="4" id="KW-0614">Plasmid</keyword>
<dbReference type="InterPro" id="IPR043744">
    <property type="entry name" value="DUF5689"/>
</dbReference>
<evidence type="ECO:0000313" key="4">
    <source>
        <dbReference type="EMBL" id="QWG10658.1"/>
    </source>
</evidence>